<protein>
    <submittedName>
        <fullName evidence="1">Uncharacterized protein</fullName>
    </submittedName>
</protein>
<dbReference type="EMBL" id="CAJOBI010366843">
    <property type="protein sequence ID" value="CAF5228503.1"/>
    <property type="molecule type" value="Genomic_DNA"/>
</dbReference>
<feature type="non-terminal residue" evidence="1">
    <location>
        <position position="49"/>
    </location>
</feature>
<organism evidence="1 2">
    <name type="scientific">Rotaria magnacalcarata</name>
    <dbReference type="NCBI Taxonomy" id="392030"/>
    <lineage>
        <taxon>Eukaryota</taxon>
        <taxon>Metazoa</taxon>
        <taxon>Spiralia</taxon>
        <taxon>Gnathifera</taxon>
        <taxon>Rotifera</taxon>
        <taxon>Eurotatoria</taxon>
        <taxon>Bdelloidea</taxon>
        <taxon>Philodinida</taxon>
        <taxon>Philodinidae</taxon>
        <taxon>Rotaria</taxon>
    </lineage>
</organism>
<sequence length="49" mass="5614">MESTKKIKLNDFEKEIQVLHGGNSSDEEADESNLNVSSSFIFESFKEKF</sequence>
<name>A0A8S3KJK8_9BILA</name>
<dbReference type="Proteomes" id="UP000676336">
    <property type="component" value="Unassembled WGS sequence"/>
</dbReference>
<gene>
    <name evidence="1" type="ORF">SMN809_LOCUS85789</name>
</gene>
<feature type="non-terminal residue" evidence="1">
    <location>
        <position position="1"/>
    </location>
</feature>
<proteinExistence type="predicted"/>
<evidence type="ECO:0000313" key="2">
    <source>
        <dbReference type="Proteomes" id="UP000676336"/>
    </source>
</evidence>
<accession>A0A8S3KJK8</accession>
<comment type="caution">
    <text evidence="1">The sequence shown here is derived from an EMBL/GenBank/DDBJ whole genome shotgun (WGS) entry which is preliminary data.</text>
</comment>
<dbReference type="AlphaFoldDB" id="A0A8S3KJK8"/>
<evidence type="ECO:0000313" key="1">
    <source>
        <dbReference type="EMBL" id="CAF5228503.1"/>
    </source>
</evidence>
<reference evidence="1" key="1">
    <citation type="submission" date="2021-02" db="EMBL/GenBank/DDBJ databases">
        <authorList>
            <person name="Nowell W R."/>
        </authorList>
    </citation>
    <scope>NUCLEOTIDE SEQUENCE</scope>
</reference>